<dbReference type="PRINTS" id="PR00961">
    <property type="entry name" value="HUDSXLRNA"/>
</dbReference>
<evidence type="ECO:0000256" key="2">
    <source>
        <dbReference type="ARBA" id="ARBA00022884"/>
    </source>
</evidence>
<dbReference type="Gene3D" id="3.30.70.330">
    <property type="match status" value="4"/>
</dbReference>
<protein>
    <submittedName>
        <fullName evidence="7">ELAV-like protein 1-B</fullName>
    </submittedName>
</protein>
<feature type="region of interest" description="Disordered" evidence="4">
    <location>
        <begin position="478"/>
        <end position="523"/>
    </location>
</feature>
<evidence type="ECO:0000256" key="4">
    <source>
        <dbReference type="SAM" id="MobiDB-lite"/>
    </source>
</evidence>
<dbReference type="RefSeq" id="XP_070143459.1">
    <property type="nucleotide sequence ID" value="XM_070287358.1"/>
</dbReference>
<dbReference type="SMART" id="SM00360">
    <property type="entry name" value="RRM"/>
    <property type="match status" value="4"/>
</dbReference>
<dbReference type="PANTHER" id="PTHR48027">
    <property type="entry name" value="HETEROGENEOUS NUCLEAR RIBONUCLEOPROTEIN 87F-RELATED"/>
    <property type="match status" value="1"/>
</dbReference>
<dbReference type="InterPro" id="IPR002343">
    <property type="entry name" value="Hud_Sxl_RNA"/>
</dbReference>
<dbReference type="SUPFAM" id="SSF54928">
    <property type="entry name" value="RNA-binding domain, RBD"/>
    <property type="match status" value="4"/>
</dbReference>
<feature type="domain" description="RRM" evidence="5">
    <location>
        <begin position="119"/>
        <end position="199"/>
    </location>
</feature>
<dbReference type="InterPro" id="IPR000504">
    <property type="entry name" value="RRM_dom"/>
</dbReference>
<evidence type="ECO:0000256" key="1">
    <source>
        <dbReference type="ARBA" id="ARBA00022737"/>
    </source>
</evidence>
<feature type="region of interest" description="Disordered" evidence="4">
    <location>
        <begin position="214"/>
        <end position="248"/>
    </location>
</feature>
<evidence type="ECO:0000256" key="3">
    <source>
        <dbReference type="PROSITE-ProRule" id="PRU00176"/>
    </source>
</evidence>
<keyword evidence="2 3" id="KW-0694">RNA-binding</keyword>
<dbReference type="InterPro" id="IPR052462">
    <property type="entry name" value="SLIRP/GR-RBP-like"/>
</dbReference>
<dbReference type="GeneID" id="121503299"/>
<keyword evidence="1" id="KW-0677">Repeat</keyword>
<gene>
    <name evidence="7" type="primary">maca</name>
</gene>
<dbReference type="InterPro" id="IPR035979">
    <property type="entry name" value="RBD_domain_sf"/>
</dbReference>
<feature type="domain" description="RRM" evidence="5">
    <location>
        <begin position="400"/>
        <end position="479"/>
    </location>
</feature>
<reference evidence="7" key="1">
    <citation type="submission" date="2025-08" db="UniProtKB">
        <authorList>
            <consortium name="RefSeq"/>
        </authorList>
    </citation>
    <scope>IDENTIFICATION</scope>
    <source>
        <strain evidence="7">14028-0561.14</strain>
        <tissue evidence="7">Whole fly</tissue>
    </source>
</reference>
<dbReference type="Proteomes" id="UP001652661">
    <property type="component" value="Chromosome 3R"/>
</dbReference>
<dbReference type="PROSITE" id="PS50102">
    <property type="entry name" value="RRM"/>
    <property type="match status" value="4"/>
</dbReference>
<feature type="domain" description="RRM" evidence="5">
    <location>
        <begin position="314"/>
        <end position="392"/>
    </location>
</feature>
<organism evidence="6 7">
    <name type="scientific">Drosophila kikkawai</name>
    <name type="common">Fruit fly</name>
    <dbReference type="NCBI Taxonomy" id="30033"/>
    <lineage>
        <taxon>Eukaryota</taxon>
        <taxon>Metazoa</taxon>
        <taxon>Ecdysozoa</taxon>
        <taxon>Arthropoda</taxon>
        <taxon>Hexapoda</taxon>
        <taxon>Insecta</taxon>
        <taxon>Pterygota</taxon>
        <taxon>Neoptera</taxon>
        <taxon>Endopterygota</taxon>
        <taxon>Diptera</taxon>
        <taxon>Brachycera</taxon>
        <taxon>Muscomorpha</taxon>
        <taxon>Ephydroidea</taxon>
        <taxon>Drosophilidae</taxon>
        <taxon>Drosophila</taxon>
        <taxon>Sophophora</taxon>
    </lineage>
</organism>
<evidence type="ECO:0000313" key="6">
    <source>
        <dbReference type="Proteomes" id="UP001652661"/>
    </source>
</evidence>
<dbReference type="InterPro" id="IPR012677">
    <property type="entry name" value="Nucleotide-bd_a/b_plait_sf"/>
</dbReference>
<evidence type="ECO:0000259" key="5">
    <source>
        <dbReference type="PROSITE" id="PS50102"/>
    </source>
</evidence>
<evidence type="ECO:0000313" key="7">
    <source>
        <dbReference type="RefSeq" id="XP_070143459.1"/>
    </source>
</evidence>
<name>A0ABM4GL72_DROKI</name>
<keyword evidence="6" id="KW-1185">Reference proteome</keyword>
<sequence length="585" mass="65886">MDNSKTCINKSGLVSKADSLKKNDGDHDDAGQTNLIINYLPTDMTENELLDIFSKIGEVVEHKIIRHRHSGLSLGYGFVMFKTTNAARIAQVMCNGHEVRGKSLKVAFARPRSQDTVNSNLYVAYLPPDIDESKLAELFGRYGTIIEVKILRYPFTGKSRGVGFVRFDQRMAAEVAIKALNNYVLKDDLRPITVQIAKGPKWPEYERVCFSPNDDTTNSGLTHHQIDPETQPAAKRSQEPIPPPRHMKPKIQQAAIIPWNIYKEHFEKCFRAKSCTINMEYPKTFDNKSGLVSKADTSKKNDGELVSVSEANQTNLIINYLPTDMTENELLNIFSKFGEVVDHKIIRHRHSGLSLGYGFVVFKNTNAARIAQIMCNGHEVRGKSLKVAFARPRSQDIVNANLHVTYLPPDIDESKLTELFGRYGTIIEVRVLRWPTGKPRGSGFVRFDQRMAAEVALNALNNYVLKEATRPITVQFAKDHKSPKDATNSGPTNKIDLGTQPAGKRCQEPNSPPRPIKRQISEEPYPFPPPVERHIKQFQVDPRIHKLQMDPDTQPFGKRSQGPNLAEIEHTAKRAGGYVVPYKHT</sequence>
<proteinExistence type="predicted"/>
<dbReference type="Pfam" id="PF00076">
    <property type="entry name" value="RRM_1"/>
    <property type="match status" value="4"/>
</dbReference>
<accession>A0ABM4GL72</accession>
<feature type="domain" description="RRM" evidence="5">
    <location>
        <begin position="33"/>
        <end position="111"/>
    </location>
</feature>